<proteinExistence type="predicted"/>
<name>A0ABS8N373_9CLOT</name>
<accession>A0ABS8N373</accession>
<comment type="caution">
    <text evidence="1">The sequence shown here is derived from an EMBL/GenBank/DDBJ whole genome shotgun (WGS) entry which is preliminary data.</text>
</comment>
<dbReference type="RefSeq" id="WP_229981124.1">
    <property type="nucleotide sequence ID" value="NZ_JAJJPB010000004.1"/>
</dbReference>
<dbReference type="Proteomes" id="UP001165422">
    <property type="component" value="Unassembled WGS sequence"/>
</dbReference>
<dbReference type="EMBL" id="JAJJPB010000004">
    <property type="protein sequence ID" value="MCC9294266.1"/>
    <property type="molecule type" value="Genomic_DNA"/>
</dbReference>
<reference evidence="1" key="1">
    <citation type="submission" date="2021-11" db="EMBL/GenBank/DDBJ databases">
        <authorList>
            <person name="Qingchun L."/>
            <person name="Dong Z."/>
            <person name="Zongwei Q."/>
            <person name="Jia Z."/>
            <person name="Duotao L."/>
        </authorList>
    </citation>
    <scope>NUCLEOTIDE SEQUENCE</scope>
    <source>
        <strain evidence="1">WLY-B-L2</strain>
    </source>
</reference>
<organism evidence="1 2">
    <name type="scientific">Clostridium aromativorans</name>
    <dbReference type="NCBI Taxonomy" id="2836848"/>
    <lineage>
        <taxon>Bacteria</taxon>
        <taxon>Bacillati</taxon>
        <taxon>Bacillota</taxon>
        <taxon>Clostridia</taxon>
        <taxon>Eubacteriales</taxon>
        <taxon>Clostridiaceae</taxon>
        <taxon>Clostridium</taxon>
    </lineage>
</organism>
<keyword evidence="2" id="KW-1185">Reference proteome</keyword>
<evidence type="ECO:0000313" key="1">
    <source>
        <dbReference type="EMBL" id="MCC9294266.1"/>
    </source>
</evidence>
<sequence>MAFTMKQIDGITVINNSGKVVFHAKYNPRFNRDSAFLKDPDKNLFELYPGLQPEDSTLVECVKSGKRIYREDQKFCDCNGNLINTDNVTLPIVKSGRVVGAIELSKDITSINDLAGGCSDEVNVGHKDG</sequence>
<gene>
    <name evidence="1" type="ORF">LN736_05190</name>
</gene>
<protein>
    <submittedName>
        <fullName evidence="1">Uncharacterized protein</fullName>
    </submittedName>
</protein>
<evidence type="ECO:0000313" key="2">
    <source>
        <dbReference type="Proteomes" id="UP001165422"/>
    </source>
</evidence>